<evidence type="ECO:0000313" key="1">
    <source>
        <dbReference type="EMBL" id="PIV86694.1"/>
    </source>
</evidence>
<organism evidence="1 2">
    <name type="scientific">Candidatus Kaiserbacteria bacterium CG17_big_fil_post_rev_8_21_14_2_50_51_7</name>
    <dbReference type="NCBI Taxonomy" id="1974613"/>
    <lineage>
        <taxon>Bacteria</taxon>
        <taxon>Candidatus Kaiseribacteriota</taxon>
    </lineage>
</organism>
<dbReference type="EMBL" id="PFFD01000189">
    <property type="protein sequence ID" value="PIV86694.1"/>
    <property type="molecule type" value="Genomic_DNA"/>
</dbReference>
<evidence type="ECO:0000313" key="2">
    <source>
        <dbReference type="Proteomes" id="UP000228497"/>
    </source>
</evidence>
<dbReference type="AlphaFoldDB" id="A0A2M7FCL5"/>
<dbReference type="Proteomes" id="UP000228497">
    <property type="component" value="Unassembled WGS sequence"/>
</dbReference>
<reference evidence="2" key="1">
    <citation type="submission" date="2017-09" db="EMBL/GenBank/DDBJ databases">
        <title>Depth-based differentiation of microbial function through sediment-hosted aquifers and enrichment of novel symbionts in the deep terrestrial subsurface.</title>
        <authorList>
            <person name="Probst A.J."/>
            <person name="Ladd B."/>
            <person name="Jarett J.K."/>
            <person name="Geller-Mcgrath D.E."/>
            <person name="Sieber C.M.K."/>
            <person name="Emerson J.B."/>
            <person name="Anantharaman K."/>
            <person name="Thomas B.C."/>
            <person name="Malmstrom R."/>
            <person name="Stieglmeier M."/>
            <person name="Klingl A."/>
            <person name="Woyke T."/>
            <person name="Ryan C.M."/>
            <person name="Banfield J.F."/>
        </authorList>
    </citation>
    <scope>NUCLEOTIDE SEQUENCE [LARGE SCALE GENOMIC DNA]</scope>
</reference>
<comment type="caution">
    <text evidence="1">The sequence shown here is derived from an EMBL/GenBank/DDBJ whole genome shotgun (WGS) entry which is preliminary data.</text>
</comment>
<name>A0A2M7FCL5_9BACT</name>
<accession>A0A2M7FCL5</accession>
<gene>
    <name evidence="1" type="ORF">COW49_03995</name>
</gene>
<sequence>MATDYREVSQTVLEQCAAYCGRRIYDAKLRKLTQQIHIVRAAIRRQEMQGQDARIILSKKGYLAYLEREHKRTRKEVHKYHVLHTQLLKGTCIKEAILIAKGA</sequence>
<protein>
    <submittedName>
        <fullName evidence="1">Uncharacterized protein</fullName>
    </submittedName>
</protein>
<proteinExistence type="predicted"/>